<gene>
    <name evidence="2" type="ORF">C3920_00255</name>
</gene>
<sequence length="91" mass="9674">MRIDRRDMSATGRAATQHPARLRTGPPVSWLAALFLIPCHPHIGYGRGGDMAAPPAWIPFRPGPLPRPCGDAGKWADRINVSCAGSCTGEG</sequence>
<comment type="caution">
    <text evidence="2">The sequence shown here is derived from an EMBL/GenBank/DDBJ whole genome shotgun (WGS) entry which is preliminary data.</text>
</comment>
<organism evidence="2 3">
    <name type="scientific">Novacetimonas pomaceti</name>
    <dbReference type="NCBI Taxonomy" id="2021998"/>
    <lineage>
        <taxon>Bacteria</taxon>
        <taxon>Pseudomonadati</taxon>
        <taxon>Pseudomonadota</taxon>
        <taxon>Alphaproteobacteria</taxon>
        <taxon>Acetobacterales</taxon>
        <taxon>Acetobacteraceae</taxon>
        <taxon>Novacetimonas</taxon>
    </lineage>
</organism>
<evidence type="ECO:0000313" key="3">
    <source>
        <dbReference type="Proteomes" id="UP000248116"/>
    </source>
</evidence>
<evidence type="ECO:0000256" key="1">
    <source>
        <dbReference type="SAM" id="MobiDB-lite"/>
    </source>
</evidence>
<protein>
    <submittedName>
        <fullName evidence="2">Uncharacterized protein</fullName>
    </submittedName>
</protein>
<dbReference type="EMBL" id="PRCW01000004">
    <property type="protein sequence ID" value="PYD49215.1"/>
    <property type="molecule type" value="Genomic_DNA"/>
</dbReference>
<feature type="region of interest" description="Disordered" evidence="1">
    <location>
        <begin position="1"/>
        <end position="23"/>
    </location>
</feature>
<keyword evidence="3" id="KW-1185">Reference proteome</keyword>
<name>A0ABX5P5Z5_9PROT</name>
<dbReference type="Proteomes" id="UP000248116">
    <property type="component" value="Unassembled WGS sequence"/>
</dbReference>
<reference evidence="2 3" key="1">
    <citation type="submission" date="2018-02" db="EMBL/GenBank/DDBJ databases">
        <authorList>
            <person name="Skraban J."/>
            <person name="Trcek J."/>
        </authorList>
    </citation>
    <scope>NUCLEOTIDE SEQUENCE [LARGE SCALE GENOMIC DNA]</scope>
    <source>
        <strain evidence="2 3">AV446</strain>
    </source>
</reference>
<proteinExistence type="predicted"/>
<evidence type="ECO:0000313" key="2">
    <source>
        <dbReference type="EMBL" id="PYD49215.1"/>
    </source>
</evidence>
<accession>A0ABX5P5Z5</accession>
<feature type="non-terminal residue" evidence="2">
    <location>
        <position position="91"/>
    </location>
</feature>